<dbReference type="Proteomes" id="UP000257109">
    <property type="component" value="Unassembled WGS sequence"/>
</dbReference>
<proteinExistence type="predicted"/>
<sequence length="170" mass="19988">MLNQSSGRRTEFELSRVHVVAKSESMVAFMTRKRSFGSLHPFDLEIEKILNRIKKSKNMHVEHTNDSVSFILETDNFEMKPNFSDNPLYKPDPMESNNNRTLKELSAQTYKLKFGLIHLLPKFHDLVGEDLYKHLKELQMVCSMMRPQGILKYYIKMKAFWFSLDGAMKH</sequence>
<evidence type="ECO:0000313" key="2">
    <source>
        <dbReference type="Proteomes" id="UP000257109"/>
    </source>
</evidence>
<gene>
    <name evidence="1" type="ORF">CR513_18633</name>
</gene>
<comment type="caution">
    <text evidence="1">The sequence shown here is derived from an EMBL/GenBank/DDBJ whole genome shotgun (WGS) entry which is preliminary data.</text>
</comment>
<dbReference type="EMBL" id="QJKJ01003453">
    <property type="protein sequence ID" value="RDX98445.1"/>
    <property type="molecule type" value="Genomic_DNA"/>
</dbReference>
<keyword evidence="2" id="KW-1185">Reference proteome</keyword>
<dbReference type="OrthoDB" id="1422241at2759"/>
<feature type="non-terminal residue" evidence="1">
    <location>
        <position position="170"/>
    </location>
</feature>
<evidence type="ECO:0000313" key="1">
    <source>
        <dbReference type="EMBL" id="RDX98445.1"/>
    </source>
</evidence>
<dbReference type="AlphaFoldDB" id="A0A371H6N0"/>
<name>A0A371H6N0_MUCPR</name>
<protein>
    <submittedName>
        <fullName evidence="1">Uncharacterized protein</fullName>
    </submittedName>
</protein>
<organism evidence="1 2">
    <name type="scientific">Mucuna pruriens</name>
    <name type="common">Velvet bean</name>
    <name type="synonym">Dolichos pruriens</name>
    <dbReference type="NCBI Taxonomy" id="157652"/>
    <lineage>
        <taxon>Eukaryota</taxon>
        <taxon>Viridiplantae</taxon>
        <taxon>Streptophyta</taxon>
        <taxon>Embryophyta</taxon>
        <taxon>Tracheophyta</taxon>
        <taxon>Spermatophyta</taxon>
        <taxon>Magnoliopsida</taxon>
        <taxon>eudicotyledons</taxon>
        <taxon>Gunneridae</taxon>
        <taxon>Pentapetalae</taxon>
        <taxon>rosids</taxon>
        <taxon>fabids</taxon>
        <taxon>Fabales</taxon>
        <taxon>Fabaceae</taxon>
        <taxon>Papilionoideae</taxon>
        <taxon>50 kb inversion clade</taxon>
        <taxon>NPAAA clade</taxon>
        <taxon>indigoferoid/millettioid clade</taxon>
        <taxon>Phaseoleae</taxon>
        <taxon>Mucuna</taxon>
    </lineage>
</organism>
<reference evidence="1" key="1">
    <citation type="submission" date="2018-05" db="EMBL/GenBank/DDBJ databases">
        <title>Draft genome of Mucuna pruriens seed.</title>
        <authorList>
            <person name="Nnadi N.E."/>
            <person name="Vos R."/>
            <person name="Hasami M.H."/>
            <person name="Devisetty U.K."/>
            <person name="Aguiy J.C."/>
        </authorList>
    </citation>
    <scope>NUCLEOTIDE SEQUENCE [LARGE SCALE GENOMIC DNA]</scope>
    <source>
        <strain evidence="1">JCA_2017</strain>
    </source>
</reference>
<accession>A0A371H6N0</accession>